<dbReference type="Proteomes" id="UP000006729">
    <property type="component" value="Chromosome 6"/>
</dbReference>
<gene>
    <name evidence="1" type="ORF">POPTR_006G042700</name>
</gene>
<dbReference type="InParanoid" id="A0A2K1ZWL5"/>
<accession>A0A2K1ZWL5</accession>
<evidence type="ECO:0000313" key="1">
    <source>
        <dbReference type="EMBL" id="PNT29671.1"/>
    </source>
</evidence>
<keyword evidence="2" id="KW-1185">Reference proteome</keyword>
<name>A0A2K1ZWL5_POPTR</name>
<proteinExistence type="predicted"/>
<sequence length="152" mass="17386">MAKQLEISIEEIAGSITPRSNKELFKSIMKGEGKETTNSHFRGPKIPKVPQMPSLIEVSIGPYHHGKPELKEMENIKLMMARQFVQQSEELVEDSYGKVAEVSNEAGQYYAEDSTEGLEDEQFTQMMFLDGCFILQFIFCLLRMTILTRKDE</sequence>
<evidence type="ECO:0000313" key="2">
    <source>
        <dbReference type="Proteomes" id="UP000006729"/>
    </source>
</evidence>
<dbReference type="InterPro" id="IPR004158">
    <property type="entry name" value="DUF247_pln"/>
</dbReference>
<protein>
    <submittedName>
        <fullName evidence="1">Uncharacterized protein</fullName>
    </submittedName>
</protein>
<reference evidence="1 2" key="1">
    <citation type="journal article" date="2006" name="Science">
        <title>The genome of black cottonwood, Populus trichocarpa (Torr. &amp; Gray).</title>
        <authorList>
            <person name="Tuskan G.A."/>
            <person name="Difazio S."/>
            <person name="Jansson S."/>
            <person name="Bohlmann J."/>
            <person name="Grigoriev I."/>
            <person name="Hellsten U."/>
            <person name="Putnam N."/>
            <person name="Ralph S."/>
            <person name="Rombauts S."/>
            <person name="Salamov A."/>
            <person name="Schein J."/>
            <person name="Sterck L."/>
            <person name="Aerts A."/>
            <person name="Bhalerao R.R."/>
            <person name="Bhalerao R.P."/>
            <person name="Blaudez D."/>
            <person name="Boerjan W."/>
            <person name="Brun A."/>
            <person name="Brunner A."/>
            <person name="Busov V."/>
            <person name="Campbell M."/>
            <person name="Carlson J."/>
            <person name="Chalot M."/>
            <person name="Chapman J."/>
            <person name="Chen G.L."/>
            <person name="Cooper D."/>
            <person name="Coutinho P.M."/>
            <person name="Couturier J."/>
            <person name="Covert S."/>
            <person name="Cronk Q."/>
            <person name="Cunningham R."/>
            <person name="Davis J."/>
            <person name="Degroeve S."/>
            <person name="Dejardin A."/>
            <person name="Depamphilis C."/>
            <person name="Detter J."/>
            <person name="Dirks B."/>
            <person name="Dubchak I."/>
            <person name="Duplessis S."/>
            <person name="Ehlting J."/>
            <person name="Ellis B."/>
            <person name="Gendler K."/>
            <person name="Goodstein D."/>
            <person name="Gribskov M."/>
            <person name="Grimwood J."/>
            <person name="Groover A."/>
            <person name="Gunter L."/>
            <person name="Hamberger B."/>
            <person name="Heinze B."/>
            <person name="Helariutta Y."/>
            <person name="Henrissat B."/>
            <person name="Holligan D."/>
            <person name="Holt R."/>
            <person name="Huang W."/>
            <person name="Islam-Faridi N."/>
            <person name="Jones S."/>
            <person name="Jones-Rhoades M."/>
            <person name="Jorgensen R."/>
            <person name="Joshi C."/>
            <person name="Kangasjarvi J."/>
            <person name="Karlsson J."/>
            <person name="Kelleher C."/>
            <person name="Kirkpatrick R."/>
            <person name="Kirst M."/>
            <person name="Kohler A."/>
            <person name="Kalluri U."/>
            <person name="Larimer F."/>
            <person name="Leebens-Mack J."/>
            <person name="Leple J.C."/>
            <person name="Locascio P."/>
            <person name="Lou Y."/>
            <person name="Lucas S."/>
            <person name="Martin F."/>
            <person name="Montanini B."/>
            <person name="Napoli C."/>
            <person name="Nelson D.R."/>
            <person name="Nelson C."/>
            <person name="Nieminen K."/>
            <person name="Nilsson O."/>
            <person name="Pereda V."/>
            <person name="Peter G."/>
            <person name="Philippe R."/>
            <person name="Pilate G."/>
            <person name="Poliakov A."/>
            <person name="Razumovskaya J."/>
            <person name="Richardson P."/>
            <person name="Rinaldi C."/>
            <person name="Ritland K."/>
            <person name="Rouze P."/>
            <person name="Ryaboy D."/>
            <person name="Schmutz J."/>
            <person name="Schrader J."/>
            <person name="Segerman B."/>
            <person name="Shin H."/>
            <person name="Siddiqui A."/>
            <person name="Sterky F."/>
            <person name="Terry A."/>
            <person name="Tsai C.J."/>
            <person name="Uberbacher E."/>
            <person name="Unneberg P."/>
            <person name="Vahala J."/>
            <person name="Wall K."/>
            <person name="Wessler S."/>
            <person name="Yang G."/>
            <person name="Yin T."/>
            <person name="Douglas C."/>
            <person name="Marra M."/>
            <person name="Sandberg G."/>
            <person name="Van de Peer Y."/>
            <person name="Rokhsar D."/>
        </authorList>
    </citation>
    <scope>NUCLEOTIDE SEQUENCE [LARGE SCALE GENOMIC DNA]</scope>
    <source>
        <strain evidence="2">cv. Nisqually</strain>
    </source>
</reference>
<dbReference type="STRING" id="3694.A0A2K1ZWL5"/>
<dbReference type="PANTHER" id="PTHR31170">
    <property type="entry name" value="BNAC04G53230D PROTEIN"/>
    <property type="match status" value="1"/>
</dbReference>
<organism evidence="1 2">
    <name type="scientific">Populus trichocarpa</name>
    <name type="common">Western balsam poplar</name>
    <name type="synonym">Populus balsamifera subsp. trichocarpa</name>
    <dbReference type="NCBI Taxonomy" id="3694"/>
    <lineage>
        <taxon>Eukaryota</taxon>
        <taxon>Viridiplantae</taxon>
        <taxon>Streptophyta</taxon>
        <taxon>Embryophyta</taxon>
        <taxon>Tracheophyta</taxon>
        <taxon>Spermatophyta</taxon>
        <taxon>Magnoliopsida</taxon>
        <taxon>eudicotyledons</taxon>
        <taxon>Gunneridae</taxon>
        <taxon>Pentapetalae</taxon>
        <taxon>rosids</taxon>
        <taxon>fabids</taxon>
        <taxon>Malpighiales</taxon>
        <taxon>Salicaceae</taxon>
        <taxon>Saliceae</taxon>
        <taxon>Populus</taxon>
    </lineage>
</organism>
<dbReference type="AlphaFoldDB" id="A0A2K1ZWL5"/>
<dbReference type="Pfam" id="PF03140">
    <property type="entry name" value="DUF247"/>
    <property type="match status" value="1"/>
</dbReference>
<dbReference type="EMBL" id="CM009295">
    <property type="protein sequence ID" value="PNT29671.1"/>
    <property type="molecule type" value="Genomic_DNA"/>
</dbReference>